<dbReference type="AlphaFoldDB" id="A0AAP0JAH4"/>
<organism evidence="1 2">
    <name type="scientific">Stephania japonica</name>
    <dbReference type="NCBI Taxonomy" id="461633"/>
    <lineage>
        <taxon>Eukaryota</taxon>
        <taxon>Viridiplantae</taxon>
        <taxon>Streptophyta</taxon>
        <taxon>Embryophyta</taxon>
        <taxon>Tracheophyta</taxon>
        <taxon>Spermatophyta</taxon>
        <taxon>Magnoliopsida</taxon>
        <taxon>Ranunculales</taxon>
        <taxon>Menispermaceae</taxon>
        <taxon>Menispermoideae</taxon>
        <taxon>Cissampelideae</taxon>
        <taxon>Stephania</taxon>
    </lineage>
</organism>
<keyword evidence="2" id="KW-1185">Reference proteome</keyword>
<evidence type="ECO:0008006" key="3">
    <source>
        <dbReference type="Google" id="ProtNLM"/>
    </source>
</evidence>
<proteinExistence type="predicted"/>
<sequence length="327" mass="36398">MATSPLRFIKTSHHARSISLPSRSNPLALEVQQQLCRLRSSQETSTSSTSSLLCQKLASLKDLYHRIDELVQLPHTQQAHSHVRLEACVNEVLDESMTVLDLCSTSRDVLLEIQESTQVLLSSLHRKRGADQASLANDVKEYMACNVKGKKAIQKSIGSLKRMESKYLQLLALERDENLVSIIGILGEARAISVDIFEALLSSVSRTRKQLKQSGSWSLVAKLMNSRRVGSQVYDEAEISEMEKVDIALSTLITNKSLKANAVLDAQNALEHLEALDLRIQGFVEGLDCVFRSLIKIRVSFLNILNCQLSSLKLIAKQFCVHKISST</sequence>
<evidence type="ECO:0000313" key="2">
    <source>
        <dbReference type="Proteomes" id="UP001417504"/>
    </source>
</evidence>
<dbReference type="Pfam" id="PF03087">
    <property type="entry name" value="BPS1"/>
    <property type="match status" value="1"/>
</dbReference>
<dbReference type="EMBL" id="JBBNAE010000004">
    <property type="protein sequence ID" value="KAK9129288.1"/>
    <property type="molecule type" value="Genomic_DNA"/>
</dbReference>
<reference evidence="1 2" key="1">
    <citation type="submission" date="2024-01" db="EMBL/GenBank/DDBJ databases">
        <title>Genome assemblies of Stephania.</title>
        <authorList>
            <person name="Yang L."/>
        </authorList>
    </citation>
    <scope>NUCLEOTIDE SEQUENCE [LARGE SCALE GENOMIC DNA]</scope>
    <source>
        <strain evidence="1">QJT</strain>
        <tissue evidence="1">Leaf</tissue>
    </source>
</reference>
<gene>
    <name evidence="1" type="ORF">Sjap_009775</name>
</gene>
<comment type="caution">
    <text evidence="1">The sequence shown here is derived from an EMBL/GenBank/DDBJ whole genome shotgun (WGS) entry which is preliminary data.</text>
</comment>
<dbReference type="Proteomes" id="UP001417504">
    <property type="component" value="Unassembled WGS sequence"/>
</dbReference>
<dbReference type="GO" id="GO:0048364">
    <property type="term" value="P:root development"/>
    <property type="evidence" value="ECO:0007669"/>
    <property type="project" value="InterPro"/>
</dbReference>
<dbReference type="InterPro" id="IPR004320">
    <property type="entry name" value="BPS1_pln"/>
</dbReference>
<name>A0AAP0JAH4_9MAGN</name>
<dbReference type="GO" id="GO:0048367">
    <property type="term" value="P:shoot system development"/>
    <property type="evidence" value="ECO:0007669"/>
    <property type="project" value="InterPro"/>
</dbReference>
<protein>
    <recommendedName>
        <fullName evidence="3">DUF241 domain protein</fullName>
    </recommendedName>
</protein>
<dbReference type="PANTHER" id="PTHR33070:SF120">
    <property type="entry name" value="EXPRESSED PROTEIN"/>
    <property type="match status" value="1"/>
</dbReference>
<evidence type="ECO:0000313" key="1">
    <source>
        <dbReference type="EMBL" id="KAK9129288.1"/>
    </source>
</evidence>
<dbReference type="PANTHER" id="PTHR33070">
    <property type="entry name" value="OS06G0725500 PROTEIN"/>
    <property type="match status" value="1"/>
</dbReference>
<accession>A0AAP0JAH4</accession>